<evidence type="ECO:0000313" key="3">
    <source>
        <dbReference type="Proteomes" id="UP000657918"/>
    </source>
</evidence>
<evidence type="ECO:0000259" key="1">
    <source>
        <dbReference type="Pfam" id="PF03171"/>
    </source>
</evidence>
<dbReference type="InterPro" id="IPR027443">
    <property type="entry name" value="IPNS-like_sf"/>
</dbReference>
<feature type="domain" description="Isopenicillin N synthase-like Fe(2+) 2OG dioxygenase" evidence="1">
    <location>
        <begin position="6"/>
        <end position="99"/>
    </location>
</feature>
<dbReference type="Gene3D" id="2.60.120.330">
    <property type="entry name" value="B-lactam Antibiotic, Isopenicillin N Synthase, Chain"/>
    <property type="match status" value="1"/>
</dbReference>
<accession>A0A835J406</accession>
<organism evidence="2 3">
    <name type="scientific">Salix dunnii</name>
    <dbReference type="NCBI Taxonomy" id="1413687"/>
    <lineage>
        <taxon>Eukaryota</taxon>
        <taxon>Viridiplantae</taxon>
        <taxon>Streptophyta</taxon>
        <taxon>Embryophyta</taxon>
        <taxon>Tracheophyta</taxon>
        <taxon>Spermatophyta</taxon>
        <taxon>Magnoliopsida</taxon>
        <taxon>eudicotyledons</taxon>
        <taxon>Gunneridae</taxon>
        <taxon>Pentapetalae</taxon>
        <taxon>rosids</taxon>
        <taxon>fabids</taxon>
        <taxon>Malpighiales</taxon>
        <taxon>Salicaceae</taxon>
        <taxon>Saliceae</taxon>
        <taxon>Salix</taxon>
    </lineage>
</organism>
<dbReference type="AlphaFoldDB" id="A0A835J406"/>
<gene>
    <name evidence="2" type="ORF">SADUNF_Sadunf17G0125400</name>
</gene>
<keyword evidence="3" id="KW-1185">Reference proteome</keyword>
<dbReference type="Proteomes" id="UP000657918">
    <property type="component" value="Unassembled WGS sequence"/>
</dbReference>
<protein>
    <recommendedName>
        <fullName evidence="1">Isopenicillin N synthase-like Fe(2+) 2OG dioxygenase domain-containing protein</fullName>
    </recommendedName>
</protein>
<dbReference type="InterPro" id="IPR044861">
    <property type="entry name" value="IPNS-like_FE2OG_OXY"/>
</dbReference>
<evidence type="ECO:0000313" key="2">
    <source>
        <dbReference type="EMBL" id="KAF9664142.1"/>
    </source>
</evidence>
<sequence>METQALADNMGGLQVHHQNQWVDVPSLQRALVLKEKTETKGAEGRKRKKCVCNKLNSVVIQLIVTNFSKLITNDKFRSVEHRVLVEEVEPRTSVGTFFIPGAANKLKPYGEALSTPLDLTQAINAAINEPSDRSSFIIPYVLSLLSANGWTKQATDVLDLISRQELYAPHY</sequence>
<dbReference type="Pfam" id="PF03171">
    <property type="entry name" value="2OG-FeII_Oxy"/>
    <property type="match status" value="1"/>
</dbReference>
<proteinExistence type="predicted"/>
<comment type="caution">
    <text evidence="2">The sequence shown here is derived from an EMBL/GenBank/DDBJ whole genome shotgun (WGS) entry which is preliminary data.</text>
</comment>
<dbReference type="EMBL" id="JADGMS010000017">
    <property type="protein sequence ID" value="KAF9664142.1"/>
    <property type="molecule type" value="Genomic_DNA"/>
</dbReference>
<name>A0A835J406_9ROSI</name>
<dbReference type="OrthoDB" id="288590at2759"/>
<reference evidence="2 3" key="1">
    <citation type="submission" date="2020-10" db="EMBL/GenBank/DDBJ databases">
        <title>Plant Genome Project.</title>
        <authorList>
            <person name="Zhang R.-G."/>
        </authorList>
    </citation>
    <scope>NUCLEOTIDE SEQUENCE [LARGE SCALE GENOMIC DNA]</scope>
    <source>
        <strain evidence="2">FAFU-HL-1</strain>
        <tissue evidence="2">Leaf</tissue>
    </source>
</reference>
<dbReference type="SUPFAM" id="SSF51197">
    <property type="entry name" value="Clavaminate synthase-like"/>
    <property type="match status" value="1"/>
</dbReference>